<reference evidence="2" key="1">
    <citation type="submission" date="2024-01" db="EMBL/GenBank/DDBJ databases">
        <authorList>
            <person name="Webb A."/>
        </authorList>
    </citation>
    <scope>NUCLEOTIDE SEQUENCE</scope>
    <source>
        <strain evidence="2">Pm1</strain>
    </source>
</reference>
<evidence type="ECO:0000313" key="3">
    <source>
        <dbReference type="Proteomes" id="UP001162060"/>
    </source>
</evidence>
<organism evidence="2 3">
    <name type="scientific">Peronospora matthiolae</name>
    <dbReference type="NCBI Taxonomy" id="2874970"/>
    <lineage>
        <taxon>Eukaryota</taxon>
        <taxon>Sar</taxon>
        <taxon>Stramenopiles</taxon>
        <taxon>Oomycota</taxon>
        <taxon>Peronosporomycetes</taxon>
        <taxon>Peronosporales</taxon>
        <taxon>Peronosporaceae</taxon>
        <taxon>Peronospora</taxon>
    </lineage>
</organism>
<feature type="region of interest" description="Disordered" evidence="1">
    <location>
        <begin position="16"/>
        <end position="42"/>
    </location>
</feature>
<dbReference type="EMBL" id="CAKLBY020000153">
    <property type="protein sequence ID" value="CAK7929843.1"/>
    <property type="molecule type" value="Genomic_DNA"/>
</dbReference>
<protein>
    <submittedName>
        <fullName evidence="2">Uncharacterized protein</fullName>
    </submittedName>
</protein>
<dbReference type="AlphaFoldDB" id="A0AAV1U822"/>
<evidence type="ECO:0000313" key="2">
    <source>
        <dbReference type="EMBL" id="CAK7929843.1"/>
    </source>
</evidence>
<gene>
    <name evidence="2" type="ORF">PM001_LOCUS14993</name>
</gene>
<comment type="caution">
    <text evidence="2">The sequence shown here is derived from an EMBL/GenBank/DDBJ whole genome shotgun (WGS) entry which is preliminary data.</text>
</comment>
<sequence length="95" mass="10137">MMSLFYVDGPTELCPMKDPDSRGSGARFGMTDYSRKPRRKTSSLEIVVTPRAPTAASAAAPACAFECPCLFSLFPAPPVVHDASSACHSQKSVAR</sequence>
<proteinExistence type="predicted"/>
<accession>A0AAV1U822</accession>
<evidence type="ECO:0000256" key="1">
    <source>
        <dbReference type="SAM" id="MobiDB-lite"/>
    </source>
</evidence>
<dbReference type="Proteomes" id="UP001162060">
    <property type="component" value="Unassembled WGS sequence"/>
</dbReference>
<name>A0AAV1U822_9STRA</name>